<comment type="caution">
    <text evidence="1">The sequence shown here is derived from an EMBL/GenBank/DDBJ whole genome shotgun (WGS) entry which is preliminary data.</text>
</comment>
<name>A0ABS8V1S8_DATST</name>
<organism evidence="1 2">
    <name type="scientific">Datura stramonium</name>
    <name type="common">Jimsonweed</name>
    <name type="synonym">Common thornapple</name>
    <dbReference type="NCBI Taxonomy" id="4076"/>
    <lineage>
        <taxon>Eukaryota</taxon>
        <taxon>Viridiplantae</taxon>
        <taxon>Streptophyta</taxon>
        <taxon>Embryophyta</taxon>
        <taxon>Tracheophyta</taxon>
        <taxon>Spermatophyta</taxon>
        <taxon>Magnoliopsida</taxon>
        <taxon>eudicotyledons</taxon>
        <taxon>Gunneridae</taxon>
        <taxon>Pentapetalae</taxon>
        <taxon>asterids</taxon>
        <taxon>lamiids</taxon>
        <taxon>Solanales</taxon>
        <taxon>Solanaceae</taxon>
        <taxon>Solanoideae</taxon>
        <taxon>Datureae</taxon>
        <taxon>Datura</taxon>
    </lineage>
</organism>
<gene>
    <name evidence="1" type="ORF">HAX54_025424</name>
</gene>
<feature type="non-terminal residue" evidence="1">
    <location>
        <position position="1"/>
    </location>
</feature>
<reference evidence="1 2" key="1">
    <citation type="journal article" date="2021" name="BMC Genomics">
        <title>Datura genome reveals duplications of psychoactive alkaloid biosynthetic genes and high mutation rate following tissue culture.</title>
        <authorList>
            <person name="Rajewski A."/>
            <person name="Carter-House D."/>
            <person name="Stajich J."/>
            <person name="Litt A."/>
        </authorList>
    </citation>
    <scope>NUCLEOTIDE SEQUENCE [LARGE SCALE GENOMIC DNA]</scope>
    <source>
        <strain evidence="1">AR-01</strain>
    </source>
</reference>
<evidence type="ECO:0000313" key="2">
    <source>
        <dbReference type="Proteomes" id="UP000823775"/>
    </source>
</evidence>
<proteinExistence type="predicted"/>
<evidence type="ECO:0000313" key="1">
    <source>
        <dbReference type="EMBL" id="MCD9640238.1"/>
    </source>
</evidence>
<keyword evidence="2" id="KW-1185">Reference proteome</keyword>
<accession>A0ABS8V1S8</accession>
<dbReference type="EMBL" id="JACEIK010003088">
    <property type="protein sequence ID" value="MCD9640238.1"/>
    <property type="molecule type" value="Genomic_DNA"/>
</dbReference>
<sequence>LGAIRVSRSHVPVWDARVVTVILATYATSITTWAEFGLLEGSSLPESSPCIITELPTPITRSCGSNMYSS</sequence>
<protein>
    <submittedName>
        <fullName evidence="1">Uncharacterized protein</fullName>
    </submittedName>
</protein>
<dbReference type="Proteomes" id="UP000823775">
    <property type="component" value="Unassembled WGS sequence"/>
</dbReference>